<keyword evidence="2" id="KW-0521">NADP</keyword>
<evidence type="ECO:0000256" key="1">
    <source>
        <dbReference type="ARBA" id="ARBA00006328"/>
    </source>
</evidence>
<proteinExistence type="inferred from homology"/>
<reference evidence="4" key="2">
    <citation type="submission" date="2021-01" db="EMBL/GenBank/DDBJ databases">
        <title>Pan-genome distribution and transcriptional activeness of fungal secondary metabolism genes in Aspergillus section Fumigati.</title>
        <authorList>
            <person name="Takahashi H."/>
            <person name="Umemura M."/>
            <person name="Ninomiya A."/>
            <person name="Kusuya Y."/>
            <person name="Urayama S."/>
            <person name="Shimizu M."/>
            <person name="Watanabe A."/>
            <person name="Kamei K."/>
            <person name="Yaguchi T."/>
            <person name="Hagiwara D."/>
        </authorList>
    </citation>
    <scope>NUCLEOTIDE SEQUENCE</scope>
    <source>
        <strain evidence="4">IFM 46973</strain>
    </source>
</reference>
<comment type="caution">
    <text evidence="4">The sequence shown here is derived from an EMBL/GenBank/DDBJ whole genome shotgun (WGS) entry which is preliminary data.</text>
</comment>
<dbReference type="InterPro" id="IPR051164">
    <property type="entry name" value="NmrA-like_oxidored"/>
</dbReference>
<accession>A0A8E0QY12</accession>
<evidence type="ECO:0000313" key="5">
    <source>
        <dbReference type="Proteomes" id="UP000036893"/>
    </source>
</evidence>
<dbReference type="AlphaFoldDB" id="A0A8E0QY12"/>
<sequence>MPRDSITAFVAGATGYQGGATARQLLNAGVQVHALVRDTSSKAAIDLQAQGVQLFLGDFDNTTSLKAAISGASAIFLNVTPDPLDSSLEVKRAKNIIDAAKESGSVSTMIYSSVAMTGKHETFPNWGPEYPLAWYWTNKSQIEMMVRNAEFQYWTILRPAFLMNNYHQPKASSMFPELVTNCVFLTAYNPNTRMTMVDPGDVGKFAAAAVLEPLRFNRCEIDLGAESLKPADIVRGLSLASGKEIALEFYSRDEAERRAASDPRLWAQLWANEVGYQVNFKALEKYKIEMTSFSKYLEEHRDAVLQTFV</sequence>
<protein>
    <recommendedName>
        <fullName evidence="3">NmrA-like domain-containing protein</fullName>
    </recommendedName>
</protein>
<evidence type="ECO:0000256" key="2">
    <source>
        <dbReference type="ARBA" id="ARBA00022857"/>
    </source>
</evidence>
<gene>
    <name evidence="4" type="ORF">Aud_009634</name>
</gene>
<dbReference type="SUPFAM" id="SSF51735">
    <property type="entry name" value="NAD(P)-binding Rossmann-fold domains"/>
    <property type="match status" value="1"/>
</dbReference>
<feature type="domain" description="NmrA-like" evidence="3">
    <location>
        <begin position="9"/>
        <end position="251"/>
    </location>
</feature>
<reference evidence="4" key="1">
    <citation type="journal article" date="2015" name="Genome Announc.">
        <title>Draft Genome Sequence of the Pathogenic Filamentous Fungus Aspergillus udagawae Strain IFM 46973T.</title>
        <authorList>
            <person name="Kusuya Y."/>
            <person name="Takahashi-Nakaguchi A."/>
            <person name="Takahashi H."/>
            <person name="Yaguchi T."/>
        </authorList>
    </citation>
    <scope>NUCLEOTIDE SEQUENCE</scope>
    <source>
        <strain evidence="4">IFM 46973</strain>
    </source>
</reference>
<organism evidence="4 5">
    <name type="scientific">Aspergillus udagawae</name>
    <dbReference type="NCBI Taxonomy" id="91492"/>
    <lineage>
        <taxon>Eukaryota</taxon>
        <taxon>Fungi</taxon>
        <taxon>Dikarya</taxon>
        <taxon>Ascomycota</taxon>
        <taxon>Pezizomycotina</taxon>
        <taxon>Eurotiomycetes</taxon>
        <taxon>Eurotiomycetidae</taxon>
        <taxon>Eurotiales</taxon>
        <taxon>Aspergillaceae</taxon>
        <taxon>Aspergillus</taxon>
        <taxon>Aspergillus subgen. Fumigati</taxon>
    </lineage>
</organism>
<dbReference type="InterPro" id="IPR008030">
    <property type="entry name" value="NmrA-like"/>
</dbReference>
<name>A0A8E0QY12_9EURO</name>
<comment type="similarity">
    <text evidence="1">Belongs to the NmrA-type oxidoreductase family.</text>
</comment>
<dbReference type="GeneID" id="66997111"/>
<dbReference type="CDD" id="cd05251">
    <property type="entry name" value="NmrA_like_SDR_a"/>
    <property type="match status" value="1"/>
</dbReference>
<dbReference type="EMBL" id="BBXM02000008">
    <property type="protein sequence ID" value="GIC93153.1"/>
    <property type="molecule type" value="Genomic_DNA"/>
</dbReference>
<dbReference type="InterPro" id="IPR036291">
    <property type="entry name" value="NAD(P)-bd_dom_sf"/>
</dbReference>
<dbReference type="RefSeq" id="XP_043150419.1">
    <property type="nucleotide sequence ID" value="XM_043294484.1"/>
</dbReference>
<dbReference type="Gene3D" id="3.40.50.720">
    <property type="entry name" value="NAD(P)-binding Rossmann-like Domain"/>
    <property type="match status" value="1"/>
</dbReference>
<dbReference type="PANTHER" id="PTHR42748">
    <property type="entry name" value="NITROGEN METABOLITE REPRESSION PROTEIN NMRA FAMILY MEMBER"/>
    <property type="match status" value="1"/>
</dbReference>
<evidence type="ECO:0000259" key="3">
    <source>
        <dbReference type="Pfam" id="PF05368"/>
    </source>
</evidence>
<evidence type="ECO:0000313" key="4">
    <source>
        <dbReference type="EMBL" id="GIC93153.1"/>
    </source>
</evidence>
<dbReference type="Pfam" id="PF05368">
    <property type="entry name" value="NmrA"/>
    <property type="match status" value="1"/>
</dbReference>
<dbReference type="PANTHER" id="PTHR42748:SF7">
    <property type="entry name" value="NMRA LIKE REDOX SENSOR 1-RELATED"/>
    <property type="match status" value="1"/>
</dbReference>
<dbReference type="Proteomes" id="UP000036893">
    <property type="component" value="Unassembled WGS sequence"/>
</dbReference>